<keyword evidence="1" id="KW-0732">Signal</keyword>
<dbReference type="EMBL" id="JAGIBU010000005">
    <property type="protein sequence ID" value="MBS7824880.1"/>
    <property type="molecule type" value="Genomic_DNA"/>
</dbReference>
<evidence type="ECO:0000313" key="4">
    <source>
        <dbReference type="Proteomes" id="UP000680020"/>
    </source>
</evidence>
<feature type="domain" description="DUF306" evidence="2">
    <location>
        <begin position="32"/>
        <end position="141"/>
    </location>
</feature>
<dbReference type="Pfam" id="PF03724">
    <property type="entry name" value="META"/>
    <property type="match status" value="1"/>
</dbReference>
<evidence type="ECO:0000259" key="2">
    <source>
        <dbReference type="Pfam" id="PF03724"/>
    </source>
</evidence>
<feature type="chain" id="PRO_5044253554" evidence="1">
    <location>
        <begin position="21"/>
        <end position="147"/>
    </location>
</feature>
<dbReference type="InterPro" id="IPR053147">
    <property type="entry name" value="Hsp_HslJ-like"/>
</dbReference>
<dbReference type="PANTHER" id="PTHR35535">
    <property type="entry name" value="HEAT SHOCK PROTEIN HSLJ"/>
    <property type="match status" value="1"/>
</dbReference>
<evidence type="ECO:0000313" key="3">
    <source>
        <dbReference type="EMBL" id="MBS7824880.1"/>
    </source>
</evidence>
<protein>
    <submittedName>
        <fullName evidence="3">META domain-containing protein</fullName>
    </submittedName>
</protein>
<dbReference type="RefSeq" id="WP_063503813.1">
    <property type="nucleotide sequence ID" value="NZ_JAGIBT010000006.1"/>
</dbReference>
<name>A0AB35C220_9GAMM</name>
<dbReference type="GeneID" id="58263662"/>
<dbReference type="InterPro" id="IPR005184">
    <property type="entry name" value="DUF306_Meta_HslJ"/>
</dbReference>
<gene>
    <name evidence="3" type="ORF">J7561_06640</name>
</gene>
<evidence type="ECO:0000256" key="1">
    <source>
        <dbReference type="SAM" id="SignalP"/>
    </source>
</evidence>
<sequence>MKKLFLSAAVLLLTAGCSHTMTDHDGKIATAQDLEHHNYVLVAIDGKAYKTAANEMAPNIEFGEKMHLSGAMCNNFFGQGAIKEGVLTAKGVGMTRKFCADATLNQLDQTIGQLLEKGATATLHNDGQRLVLSEGKTQLTFELKDHK</sequence>
<dbReference type="InterPro" id="IPR038670">
    <property type="entry name" value="HslJ-like_sf"/>
</dbReference>
<dbReference type="PANTHER" id="PTHR35535:SF1">
    <property type="entry name" value="HEAT SHOCK PROTEIN HSLJ"/>
    <property type="match status" value="1"/>
</dbReference>
<proteinExistence type="predicted"/>
<dbReference type="PROSITE" id="PS51257">
    <property type="entry name" value="PROKAR_LIPOPROTEIN"/>
    <property type="match status" value="1"/>
</dbReference>
<comment type="caution">
    <text evidence="3">The sequence shown here is derived from an EMBL/GenBank/DDBJ whole genome shotgun (WGS) entry which is preliminary data.</text>
</comment>
<dbReference type="Gene3D" id="2.40.128.270">
    <property type="match status" value="1"/>
</dbReference>
<feature type="signal peptide" evidence="1">
    <location>
        <begin position="1"/>
        <end position="20"/>
    </location>
</feature>
<reference evidence="3" key="1">
    <citation type="submission" date="2021-03" db="EMBL/GenBank/DDBJ databases">
        <title>Identification and antibiotic profiling of Wohlfahrtiimonas chitiniclastica, an underestimated human pathogen.</title>
        <authorList>
            <person name="Kopf A."/>
            <person name="Bunk B."/>
            <person name="Coldewey S."/>
            <person name="Gunzer F."/>
            <person name="Riedel T."/>
            <person name="Schroettner P."/>
        </authorList>
    </citation>
    <scope>NUCLEOTIDE SEQUENCE</scope>
    <source>
        <strain evidence="3">DSM 100917</strain>
    </source>
</reference>
<dbReference type="AlphaFoldDB" id="A0AB35C220"/>
<organism evidence="3 4">
    <name type="scientific">Wohlfahrtiimonas chitiniclastica</name>
    <dbReference type="NCBI Taxonomy" id="400946"/>
    <lineage>
        <taxon>Bacteria</taxon>
        <taxon>Pseudomonadati</taxon>
        <taxon>Pseudomonadota</taxon>
        <taxon>Gammaproteobacteria</taxon>
        <taxon>Cardiobacteriales</taxon>
        <taxon>Ignatzschineriaceae</taxon>
        <taxon>Wohlfahrtiimonas</taxon>
    </lineage>
</organism>
<accession>A0AB35C220</accession>
<dbReference type="Proteomes" id="UP000680020">
    <property type="component" value="Unassembled WGS sequence"/>
</dbReference>